<gene>
    <name evidence="10" type="ORF">BG011_001003</name>
</gene>
<feature type="compositionally biased region" description="Low complexity" evidence="5">
    <location>
        <begin position="1089"/>
        <end position="1117"/>
    </location>
</feature>
<feature type="domain" description="Putative ER transporter 6TM N-terminal" evidence="8">
    <location>
        <begin position="2"/>
        <end position="159"/>
    </location>
</feature>
<evidence type="ECO:0000313" key="10">
    <source>
        <dbReference type="EMBL" id="KAG0261476.1"/>
    </source>
</evidence>
<feature type="compositionally biased region" description="Low complexity" evidence="5">
    <location>
        <begin position="168"/>
        <end position="179"/>
    </location>
</feature>
<dbReference type="PANTHER" id="PTHR47804">
    <property type="entry name" value="60S RIBOSOMAL PROTEIN L19"/>
    <property type="match status" value="1"/>
</dbReference>
<evidence type="ECO:0000259" key="9">
    <source>
        <dbReference type="Pfam" id="PF13515"/>
    </source>
</evidence>
<feature type="region of interest" description="Disordered" evidence="5">
    <location>
        <begin position="249"/>
        <end position="319"/>
    </location>
</feature>
<protein>
    <recommendedName>
        <fullName evidence="12">DUF2421 domain-containing protein</fullName>
    </recommendedName>
</protein>
<feature type="compositionally biased region" description="Polar residues" evidence="5">
    <location>
        <begin position="1211"/>
        <end position="1235"/>
    </location>
</feature>
<dbReference type="AlphaFoldDB" id="A0A9P6Q9I0"/>
<feature type="compositionally biased region" description="Low complexity" evidence="5">
    <location>
        <begin position="490"/>
        <end position="516"/>
    </location>
</feature>
<dbReference type="Pfam" id="PF13515">
    <property type="entry name" value="FUSC_2"/>
    <property type="match status" value="1"/>
</dbReference>
<dbReference type="InterPro" id="IPR018823">
    <property type="entry name" value="ArAE_2_N"/>
</dbReference>
<feature type="region of interest" description="Disordered" evidence="5">
    <location>
        <begin position="1052"/>
        <end position="1248"/>
    </location>
</feature>
<keyword evidence="2 6" id="KW-0812">Transmembrane</keyword>
<sequence length="1248" mass="140589">MIIITLTRESAFTLEDFKITRLLAVTTAMLLGVVIATVISILFWPESAHEKLRQDMGKSLSSFRLLLKLLTKTFLLEADTTPFGSDSVQKLIETQVKSFSALAKSLEEAQLEFPGADIKKYESCVKSLNTLAQYLNGLRSSCGLQYDMLKRDELRKEKNGSSQRQQRPTPTGAAGAPPGSGRRHLGFGVRMSSYSLIGSLTSADQEESASADLIEFLDHVGKPMKSLALTCKLTIEHLQGIFTSMNDEEQVAVGRSQSSRSRTSHPQGQQPRHHQQQQQQCQNGHESAEVISDSTYDTGHSRSNHAQYPGHSTEPSRHDPNLVLMQINLAKALDIFENANSVALKRFYAQQNKRRSTIFRRPATLSKRMSEPALQDMADAQQDVLIEKAPVGEQIFLVYFFVFNLMEFSKELSNLVGCVENLVDGNEGLPLWIARNRQSWWRRIWFSVTGFPRRLRRPATDRGVFESFDADPEVGLHPSNSFRSFQSFGSASRSHSNQQPSSSSSSNNMNASANNNGFAAGRKRKQKQRLFPKPNIHNTSNTLQTPTPETFAQRWSTRLWKFLHLFRSFQVKYAAKTAFTAMVMLVPAFLEWTRPYFVQYRGEWAIISMLVVMVPTVGGTNIVGVYRIISTIIGCYMGVAVYLLFPAHQIMLPICCFLFAIPNFYLVLCSGYPRLGQVTLLAYNLVLLQTYNRRHGDGTVPPDEDEDDDMARFISPTTILSKMGSLLESTGFSDPSPASDVLAIAFHRAVAVSFGVIIGVAVTSYVWPYEARVELRKGLSDLLLNISWLYNRLVSVYSTNLDRVSIAPQQEHYQKSRSRFREMVKKTTFQERFQTPAVDDQRQQAKDEAGDMDIEKMNKEFMAIELSLQLQLLRLYALLEETPNEPRLKGKFPVGTYKNMLGSCQNILDRFLSMRLVITKDEWLESARRDFIVPVNKERREMVGNVLLYFYTIASALRLKTPLPPYLPPANQARLRLIQKIRQLPVVQNKVVMTEDNDERYIFYYAYALVMDDVIRELERLGRWSQDLFGVITPAGEFEAWFTDDGVIPPPMRLPHSSELPSSATREAPMSPYNDMEEPYQYPTEDIVQSHPQQSRPQSQYQRLKSSSRSPSQQLVSTPGKYQYHPDENCHLLSGNSNQGVGEDSVMDREGVFSFDNQDTFRGSPPASTIPGGGEDDEGPIQAAFAGVLKRQPQRQRRGSQGSRGGSIRSTLNVQGQSQGRSYGSILPSRNSEGSIGSGRAKRATIID</sequence>
<dbReference type="Pfam" id="PF10337">
    <property type="entry name" value="ArAE_2_N"/>
    <property type="match status" value="1"/>
</dbReference>
<feature type="compositionally biased region" description="Low complexity" evidence="5">
    <location>
        <begin position="265"/>
        <end position="285"/>
    </location>
</feature>
<dbReference type="EMBL" id="JAAAJA010000124">
    <property type="protein sequence ID" value="KAG0261476.1"/>
    <property type="molecule type" value="Genomic_DNA"/>
</dbReference>
<accession>A0A9P6Q9I0</accession>
<feature type="region of interest" description="Disordered" evidence="5">
    <location>
        <begin position="487"/>
        <end position="548"/>
    </location>
</feature>
<evidence type="ECO:0000259" key="8">
    <source>
        <dbReference type="Pfam" id="PF10337"/>
    </source>
</evidence>
<evidence type="ECO:0000256" key="5">
    <source>
        <dbReference type="SAM" id="MobiDB-lite"/>
    </source>
</evidence>
<dbReference type="InterPro" id="IPR018820">
    <property type="entry name" value="BRE4-related_DUF2421"/>
</dbReference>
<dbReference type="InterPro" id="IPR052430">
    <property type="entry name" value="IVT-Associated"/>
</dbReference>
<feature type="compositionally biased region" description="Polar residues" evidence="5">
    <location>
        <begin position="536"/>
        <end position="548"/>
    </location>
</feature>
<evidence type="ECO:0000313" key="11">
    <source>
        <dbReference type="Proteomes" id="UP000726737"/>
    </source>
</evidence>
<evidence type="ECO:0000256" key="2">
    <source>
        <dbReference type="ARBA" id="ARBA00022692"/>
    </source>
</evidence>
<keyword evidence="11" id="KW-1185">Reference proteome</keyword>
<evidence type="ECO:0000256" key="3">
    <source>
        <dbReference type="ARBA" id="ARBA00022989"/>
    </source>
</evidence>
<comment type="caution">
    <text evidence="10">The sequence shown here is derived from an EMBL/GenBank/DDBJ whole genome shotgun (WGS) entry which is preliminary data.</text>
</comment>
<dbReference type="Pfam" id="PF10334">
    <property type="entry name" value="BRE4"/>
    <property type="match status" value="1"/>
</dbReference>
<evidence type="ECO:0000256" key="1">
    <source>
        <dbReference type="ARBA" id="ARBA00004141"/>
    </source>
</evidence>
<evidence type="ECO:0000256" key="6">
    <source>
        <dbReference type="SAM" id="Phobius"/>
    </source>
</evidence>
<feature type="domain" description="DUF2421" evidence="7">
    <location>
        <begin position="851"/>
        <end position="969"/>
    </location>
</feature>
<evidence type="ECO:0000259" key="7">
    <source>
        <dbReference type="Pfam" id="PF10334"/>
    </source>
</evidence>
<dbReference type="OrthoDB" id="68611at2759"/>
<dbReference type="PANTHER" id="PTHR47804:SF1">
    <property type="entry name" value="DUF2421 DOMAIN-CONTAINING PROTEIN"/>
    <property type="match status" value="1"/>
</dbReference>
<evidence type="ECO:0008006" key="12">
    <source>
        <dbReference type="Google" id="ProtNLM"/>
    </source>
</evidence>
<organism evidence="10 11">
    <name type="scientific">Mortierella polycephala</name>
    <dbReference type="NCBI Taxonomy" id="41804"/>
    <lineage>
        <taxon>Eukaryota</taxon>
        <taxon>Fungi</taxon>
        <taxon>Fungi incertae sedis</taxon>
        <taxon>Mucoromycota</taxon>
        <taxon>Mortierellomycotina</taxon>
        <taxon>Mortierellomycetes</taxon>
        <taxon>Mortierellales</taxon>
        <taxon>Mortierellaceae</taxon>
        <taxon>Mortierella</taxon>
    </lineage>
</organism>
<feature type="domain" description="Integral membrane bound transporter" evidence="9">
    <location>
        <begin position="599"/>
        <end position="762"/>
    </location>
</feature>
<comment type="subcellular location">
    <subcellularLocation>
        <location evidence="1">Membrane</location>
        <topology evidence="1">Multi-pass membrane protein</topology>
    </subcellularLocation>
</comment>
<reference evidence="10" key="1">
    <citation type="journal article" date="2020" name="Fungal Divers.">
        <title>Resolving the Mortierellaceae phylogeny through synthesis of multi-gene phylogenetics and phylogenomics.</title>
        <authorList>
            <person name="Vandepol N."/>
            <person name="Liber J."/>
            <person name="Desiro A."/>
            <person name="Na H."/>
            <person name="Kennedy M."/>
            <person name="Barry K."/>
            <person name="Grigoriev I.V."/>
            <person name="Miller A.N."/>
            <person name="O'Donnell K."/>
            <person name="Stajich J.E."/>
            <person name="Bonito G."/>
        </authorList>
    </citation>
    <scope>NUCLEOTIDE SEQUENCE</scope>
    <source>
        <strain evidence="10">KOD948</strain>
    </source>
</reference>
<proteinExistence type="predicted"/>
<evidence type="ECO:0000256" key="4">
    <source>
        <dbReference type="ARBA" id="ARBA00023136"/>
    </source>
</evidence>
<feature type="compositionally biased region" description="Basic residues" evidence="5">
    <location>
        <begin position="521"/>
        <end position="530"/>
    </location>
</feature>
<feature type="transmembrane region" description="Helical" evidence="6">
    <location>
        <begin position="604"/>
        <end position="622"/>
    </location>
</feature>
<feature type="region of interest" description="Disordered" evidence="5">
    <location>
        <begin position="155"/>
        <end position="185"/>
    </location>
</feature>
<feature type="transmembrane region" description="Helical" evidence="6">
    <location>
        <begin position="745"/>
        <end position="767"/>
    </location>
</feature>
<keyword evidence="4 6" id="KW-0472">Membrane</keyword>
<name>A0A9P6Q9I0_9FUNG</name>
<dbReference type="GO" id="GO:0016020">
    <property type="term" value="C:membrane"/>
    <property type="evidence" value="ECO:0007669"/>
    <property type="project" value="UniProtKB-SubCell"/>
</dbReference>
<dbReference type="Proteomes" id="UP000726737">
    <property type="component" value="Unassembled WGS sequence"/>
</dbReference>
<dbReference type="InterPro" id="IPR049453">
    <property type="entry name" value="Memb_transporter_dom"/>
</dbReference>
<feature type="transmembrane region" description="Helical" evidence="6">
    <location>
        <begin position="21"/>
        <end position="44"/>
    </location>
</feature>
<keyword evidence="3 6" id="KW-1133">Transmembrane helix</keyword>